<evidence type="ECO:0000256" key="7">
    <source>
        <dbReference type="ARBA" id="ARBA00022989"/>
    </source>
</evidence>
<dbReference type="AlphaFoldDB" id="A0A8S4PER0"/>
<evidence type="ECO:0000256" key="12">
    <source>
        <dbReference type="SAM" id="SignalP"/>
    </source>
</evidence>
<evidence type="ECO:0000313" key="14">
    <source>
        <dbReference type="EMBL" id="CAH1792450.1"/>
    </source>
</evidence>
<dbReference type="InterPro" id="IPR013783">
    <property type="entry name" value="Ig-like_fold"/>
</dbReference>
<evidence type="ECO:0000256" key="5">
    <source>
        <dbReference type="ARBA" id="ARBA00022729"/>
    </source>
</evidence>
<keyword evidence="10" id="KW-0325">Glycoprotein</keyword>
<dbReference type="SMART" id="SM00369">
    <property type="entry name" value="LRR_TYP"/>
    <property type="match status" value="17"/>
</dbReference>
<dbReference type="OrthoDB" id="6287021at2759"/>
<evidence type="ECO:0000256" key="2">
    <source>
        <dbReference type="ARBA" id="ARBA00022475"/>
    </source>
</evidence>
<evidence type="ECO:0000256" key="1">
    <source>
        <dbReference type="ARBA" id="ARBA00004236"/>
    </source>
</evidence>
<dbReference type="PANTHER" id="PTHR45617">
    <property type="entry name" value="LEUCINE RICH REPEAT FAMILY PROTEIN"/>
    <property type="match status" value="1"/>
</dbReference>
<evidence type="ECO:0000256" key="4">
    <source>
        <dbReference type="ARBA" id="ARBA00022692"/>
    </source>
</evidence>
<dbReference type="EMBL" id="CAIIXF020000008">
    <property type="protein sequence ID" value="CAH1792450.1"/>
    <property type="molecule type" value="Genomic_DNA"/>
</dbReference>
<evidence type="ECO:0000256" key="9">
    <source>
        <dbReference type="ARBA" id="ARBA00023157"/>
    </source>
</evidence>
<evidence type="ECO:0000256" key="3">
    <source>
        <dbReference type="ARBA" id="ARBA00022614"/>
    </source>
</evidence>
<accession>A0A8S4PER0</accession>
<protein>
    <recommendedName>
        <fullName evidence="13">Ig-like domain-containing protein</fullName>
    </recommendedName>
</protein>
<dbReference type="Gene3D" id="3.80.10.10">
    <property type="entry name" value="Ribonuclease Inhibitor"/>
    <property type="match status" value="4"/>
</dbReference>
<dbReference type="SUPFAM" id="SSF48726">
    <property type="entry name" value="Immunoglobulin"/>
    <property type="match status" value="1"/>
</dbReference>
<dbReference type="PANTHER" id="PTHR45617:SF181">
    <property type="entry name" value="LP04042P"/>
    <property type="match status" value="1"/>
</dbReference>
<comment type="subcellular location">
    <subcellularLocation>
        <location evidence="1">Cell membrane</location>
    </subcellularLocation>
</comment>
<keyword evidence="2" id="KW-1003">Cell membrane</keyword>
<feature type="domain" description="Ig-like" evidence="13">
    <location>
        <begin position="483"/>
        <end position="562"/>
    </location>
</feature>
<keyword evidence="15" id="KW-1185">Reference proteome</keyword>
<keyword evidence="7 11" id="KW-1133">Transmembrane helix</keyword>
<dbReference type="InterPro" id="IPR032675">
    <property type="entry name" value="LRR_dom_sf"/>
</dbReference>
<dbReference type="FunFam" id="3.80.10.10:FF:000770">
    <property type="entry name" value="Uncharacterized protein"/>
    <property type="match status" value="1"/>
</dbReference>
<evidence type="ECO:0000256" key="10">
    <source>
        <dbReference type="ARBA" id="ARBA00023180"/>
    </source>
</evidence>
<dbReference type="FunFam" id="3.80.10.10:FF:001438">
    <property type="entry name" value="Uncharacterized protein"/>
    <property type="match status" value="1"/>
</dbReference>
<keyword evidence="6" id="KW-0677">Repeat</keyword>
<keyword evidence="8 11" id="KW-0472">Membrane</keyword>
<organism evidence="14 15">
    <name type="scientific">Owenia fusiformis</name>
    <name type="common">Polychaete worm</name>
    <dbReference type="NCBI Taxonomy" id="6347"/>
    <lineage>
        <taxon>Eukaryota</taxon>
        <taxon>Metazoa</taxon>
        <taxon>Spiralia</taxon>
        <taxon>Lophotrochozoa</taxon>
        <taxon>Annelida</taxon>
        <taxon>Polychaeta</taxon>
        <taxon>Sedentaria</taxon>
        <taxon>Canalipalpata</taxon>
        <taxon>Sabellida</taxon>
        <taxon>Oweniida</taxon>
        <taxon>Oweniidae</taxon>
        <taxon>Owenia</taxon>
    </lineage>
</organism>
<dbReference type="SMART" id="SM00365">
    <property type="entry name" value="LRR_SD22"/>
    <property type="match status" value="6"/>
</dbReference>
<dbReference type="GO" id="GO:0005886">
    <property type="term" value="C:plasma membrane"/>
    <property type="evidence" value="ECO:0007669"/>
    <property type="project" value="UniProtKB-SubCell"/>
</dbReference>
<dbReference type="InterPro" id="IPR036179">
    <property type="entry name" value="Ig-like_dom_sf"/>
</dbReference>
<feature type="signal peptide" evidence="12">
    <location>
        <begin position="1"/>
        <end position="28"/>
    </location>
</feature>
<dbReference type="InterPro" id="IPR007110">
    <property type="entry name" value="Ig-like_dom"/>
</dbReference>
<proteinExistence type="predicted"/>
<comment type="caution">
    <text evidence="14">The sequence shown here is derived from an EMBL/GenBank/DDBJ whole genome shotgun (WGS) entry which is preliminary data.</text>
</comment>
<dbReference type="Pfam" id="PF13855">
    <property type="entry name" value="LRR_8"/>
    <property type="match status" value="4"/>
</dbReference>
<feature type="chain" id="PRO_5035720631" description="Ig-like domain-containing protein" evidence="12">
    <location>
        <begin position="29"/>
        <end position="710"/>
    </location>
</feature>
<dbReference type="PROSITE" id="PS51450">
    <property type="entry name" value="LRR"/>
    <property type="match status" value="1"/>
</dbReference>
<sequence length="710" mass="78815">MALYNWNWNTIVILLGIQVFHLEVCVSGVTDSPSDIIELDLSFKPHPNLTEGMFSNYTNLKILRLSATGISEIEDGSFSGLPSLERLEMYKNRLTILKNATFGNLSNLKVLYIAENALSTVESHTFSGLESLEELYLRGNYLTVLTDSLFSNLNNLVKLDLGYNDIYRIEANTFFQLHALETLLLQRNNLTTEVLKGRLFRSLSNLKDLKLQQNMISNLEAEMFSGLDSLEFLYLGENKLKVLTNGLFEHLASLSDGLFINDNEIIEIETGAFAGLKALTSLWLRGNRLTKLKSGTFQDLTSLYTLILVNNNISEIESGTFDGLESLQIFLDNNNLKSISRDILKNIRTLWSLGLNGNGLSEIVPGTFSDHQTLYNLGLGANKLTHLKNGIFEKLTELDGLILSDNNLTEIEADVFKDLTSLTYLNISNSQLKELPPGICEYMPQLRTINLTLNYITGIPSNITDEFGITDAAALKHLICLPPKITVIQAIVQNETILILCSAINYPVPSVVWSVGGFSPNVEQTEGRTSTMMTSIYVTGDEIYECNATNTYGFDSATVTITANADHTNITTIYSNGTSWHDSFIHEQVVSSTITEYDTSTYSNPTATRVLHTSPTFDQKEFTTKGEPEITDIGTSRGPVTELNTDSKFNGLNSTTTSIFQGKPEKPAENHSLVLGLGIGIPAAVLFLIILLCIILTKKRNIKQYNFELN</sequence>
<dbReference type="Proteomes" id="UP000749559">
    <property type="component" value="Unassembled WGS sequence"/>
</dbReference>
<reference evidence="14" key="1">
    <citation type="submission" date="2022-03" db="EMBL/GenBank/DDBJ databases">
        <authorList>
            <person name="Martin C."/>
        </authorList>
    </citation>
    <scope>NUCLEOTIDE SEQUENCE</scope>
</reference>
<keyword evidence="9" id="KW-1015">Disulfide bond</keyword>
<dbReference type="Gene3D" id="2.60.40.10">
    <property type="entry name" value="Immunoglobulins"/>
    <property type="match status" value="1"/>
</dbReference>
<dbReference type="InterPro" id="IPR001611">
    <property type="entry name" value="Leu-rich_rpt"/>
</dbReference>
<evidence type="ECO:0000259" key="13">
    <source>
        <dbReference type="PROSITE" id="PS50835"/>
    </source>
</evidence>
<evidence type="ECO:0000313" key="15">
    <source>
        <dbReference type="Proteomes" id="UP000749559"/>
    </source>
</evidence>
<dbReference type="PROSITE" id="PS50835">
    <property type="entry name" value="IG_LIKE"/>
    <property type="match status" value="1"/>
</dbReference>
<feature type="transmembrane region" description="Helical" evidence="11">
    <location>
        <begin position="673"/>
        <end position="696"/>
    </location>
</feature>
<evidence type="ECO:0000256" key="6">
    <source>
        <dbReference type="ARBA" id="ARBA00022737"/>
    </source>
</evidence>
<keyword evidence="4 11" id="KW-0812">Transmembrane</keyword>
<keyword evidence="5 12" id="KW-0732">Signal</keyword>
<keyword evidence="3" id="KW-0433">Leucine-rich repeat</keyword>
<evidence type="ECO:0000256" key="8">
    <source>
        <dbReference type="ARBA" id="ARBA00023136"/>
    </source>
</evidence>
<evidence type="ECO:0000256" key="11">
    <source>
        <dbReference type="SAM" id="Phobius"/>
    </source>
</evidence>
<dbReference type="SUPFAM" id="SSF52058">
    <property type="entry name" value="L domain-like"/>
    <property type="match status" value="2"/>
</dbReference>
<dbReference type="InterPro" id="IPR003591">
    <property type="entry name" value="Leu-rich_rpt_typical-subtyp"/>
</dbReference>
<gene>
    <name evidence="14" type="ORF">OFUS_LOCUS17411</name>
</gene>
<name>A0A8S4PER0_OWEFU</name>